<feature type="domain" description="POPLD" evidence="7">
    <location>
        <begin position="490"/>
        <end position="577"/>
    </location>
</feature>
<dbReference type="InterPro" id="IPR039182">
    <property type="entry name" value="Pop1"/>
</dbReference>
<evidence type="ECO:0000313" key="9">
    <source>
        <dbReference type="EMBL" id="CAD7081256.1"/>
    </source>
</evidence>
<dbReference type="Pfam" id="PF22770">
    <property type="entry name" value="POP1_C"/>
    <property type="match status" value="1"/>
</dbReference>
<dbReference type="PANTHER" id="PTHR22731:SF3">
    <property type="entry name" value="RIBONUCLEASES P_MRP PROTEIN SUBUNIT POP1"/>
    <property type="match status" value="1"/>
</dbReference>
<evidence type="ECO:0000256" key="2">
    <source>
        <dbReference type="ARBA" id="ARBA00022694"/>
    </source>
</evidence>
<sequence>MTSEKLEYDSAIGGHVPIPDAIQTYHYAAERADEVRKLINEIQNPSNTKLAFQTLPKHMRRRAMSHHPKRLPRRYRGIHESQMSKAGNPQSTKRPSRKFRRKPSNLLKEYIRRQQKNIWLETHIWHAKRFHMIPKWGYKLPLASCAKTFRASYRASSSHCLIQDVSYLGCLEVKGPLDDLKVGFDKMTNSKCGLGITAKLYTSGKREGTVHLFKAGQYPHGALGTISFIWKPMESFLEISRTLWIFAHPSIYREVAKELISVFRLASDQNQVMEEDADGQTRTITKTVAYARCPSYSNADTNISLTELKDTLNRYRLTGPLSQSVLVSAMKCKGLRPNEPENWFKELQNNEKLSKAHQLQTEFWDDCKGITSPAMLIPNMVLGLNIEDPRLNRPKKRTKALPELQPVNRSMFLALPEDLALSFIWDSDTRTNLTKTMLSNHEFCKKRSEDAIIPGDRCRFEDEMQPVPILLIQRPGSQNNFYKKLGYGCGWDVIVPSGYGMPLWLCLIMWGARPGGLREMNSIAKESGNDENLPDTLIARKERAEKFRELRDKYFRLPPNKRVNYRRLGIASPFECSFKKLVSEWRMPPSAGTEDFHVLREKQLLDDIATALHRNQNLPNLPEDCLVPIYLKMKSRGNPGDFSVICLPKSRDLKHALKQQKFFNKKPVHVEPLHNDCNENTRKKLRKEHKKLLKRLRNRRVREKRRKQETSDKRIKIRPPGTSAIVAEQFKKMCELWLPNAQSSIRYQCSREVFGYVTQSSFSFTEANVTAIGYITAQGLKRLLAVCKGRGEKMVLIRGTKSRNYRLANFKINCSV</sequence>
<evidence type="ECO:0000259" key="6">
    <source>
        <dbReference type="Pfam" id="PF06978"/>
    </source>
</evidence>
<dbReference type="Pfam" id="PF06978">
    <property type="entry name" value="POP1_N"/>
    <property type="match status" value="2"/>
</dbReference>
<dbReference type="GO" id="GO:0005655">
    <property type="term" value="C:nucleolar ribonuclease P complex"/>
    <property type="evidence" value="ECO:0007669"/>
    <property type="project" value="InterPro"/>
</dbReference>
<dbReference type="PANTHER" id="PTHR22731">
    <property type="entry name" value="RIBONUCLEASES P/MRP PROTEIN SUBUNIT POP1"/>
    <property type="match status" value="1"/>
</dbReference>
<dbReference type="AlphaFoldDB" id="A0A7R8YQD5"/>
<keyword evidence="3" id="KW-0539">Nucleus</keyword>
<evidence type="ECO:0000256" key="5">
    <source>
        <dbReference type="SAM" id="MobiDB-lite"/>
    </source>
</evidence>
<evidence type="ECO:0000256" key="3">
    <source>
        <dbReference type="ARBA" id="ARBA00023242"/>
    </source>
</evidence>
<evidence type="ECO:0000259" key="7">
    <source>
        <dbReference type="Pfam" id="PF08170"/>
    </source>
</evidence>
<dbReference type="Pfam" id="PF08170">
    <property type="entry name" value="POPLD"/>
    <property type="match status" value="1"/>
</dbReference>
<reference evidence="9 10" key="1">
    <citation type="submission" date="2020-11" db="EMBL/GenBank/DDBJ databases">
        <authorList>
            <person name="Wallbank WR R."/>
            <person name="Pardo Diaz C."/>
            <person name="Kozak K."/>
            <person name="Martin S."/>
            <person name="Jiggins C."/>
            <person name="Moest M."/>
            <person name="Warren A I."/>
            <person name="Generalovic N T."/>
            <person name="Byers J.R.P. K."/>
            <person name="Montejo-Kovacevich G."/>
            <person name="Yen C E."/>
        </authorList>
    </citation>
    <scope>NUCLEOTIDE SEQUENCE [LARGE SCALE GENOMIC DNA]</scope>
</reference>
<feature type="compositionally biased region" description="Polar residues" evidence="5">
    <location>
        <begin position="81"/>
        <end position="92"/>
    </location>
</feature>
<feature type="domain" description="POP1 C-terminal" evidence="8">
    <location>
        <begin position="625"/>
        <end position="813"/>
    </location>
</feature>
<feature type="compositionally biased region" description="Basic residues" evidence="5">
    <location>
        <begin position="58"/>
        <end position="76"/>
    </location>
</feature>
<dbReference type="InterPro" id="IPR012590">
    <property type="entry name" value="POPLD_dom"/>
</dbReference>
<organism evidence="9 10">
    <name type="scientific">Hermetia illucens</name>
    <name type="common">Black soldier fly</name>
    <dbReference type="NCBI Taxonomy" id="343691"/>
    <lineage>
        <taxon>Eukaryota</taxon>
        <taxon>Metazoa</taxon>
        <taxon>Ecdysozoa</taxon>
        <taxon>Arthropoda</taxon>
        <taxon>Hexapoda</taxon>
        <taxon>Insecta</taxon>
        <taxon>Pterygota</taxon>
        <taxon>Neoptera</taxon>
        <taxon>Endopterygota</taxon>
        <taxon>Diptera</taxon>
        <taxon>Brachycera</taxon>
        <taxon>Stratiomyomorpha</taxon>
        <taxon>Stratiomyidae</taxon>
        <taxon>Hermetiinae</taxon>
        <taxon>Hermetia</taxon>
    </lineage>
</organism>
<name>A0A7R8YQD5_HERIL</name>
<dbReference type="GO" id="GO:0001682">
    <property type="term" value="P:tRNA 5'-leader removal"/>
    <property type="evidence" value="ECO:0007669"/>
    <property type="project" value="InterPro"/>
</dbReference>
<protein>
    <submittedName>
        <fullName evidence="9">Uncharacterized protein</fullName>
    </submittedName>
</protein>
<keyword evidence="4" id="KW-0175">Coiled coil</keyword>
<dbReference type="OMA" id="RRTMSHN"/>
<evidence type="ECO:0000256" key="1">
    <source>
        <dbReference type="ARBA" id="ARBA00004123"/>
    </source>
</evidence>
<gene>
    <name evidence="9" type="ORF">HERILL_LOCUS4373</name>
</gene>
<dbReference type="OrthoDB" id="442863at2759"/>
<keyword evidence="2" id="KW-0819">tRNA processing</keyword>
<evidence type="ECO:0000259" key="8">
    <source>
        <dbReference type="Pfam" id="PF22770"/>
    </source>
</evidence>
<dbReference type="FunCoup" id="A0A7R8YQD5">
    <property type="interactions" value="1322"/>
</dbReference>
<keyword evidence="10" id="KW-1185">Reference proteome</keyword>
<feature type="domain" description="Pop1 N-terminal" evidence="6">
    <location>
        <begin position="109"/>
        <end position="175"/>
    </location>
</feature>
<evidence type="ECO:0000256" key="4">
    <source>
        <dbReference type="SAM" id="Coils"/>
    </source>
</evidence>
<dbReference type="InterPro" id="IPR055079">
    <property type="entry name" value="POP1_C"/>
</dbReference>
<dbReference type="InParanoid" id="A0A7R8YQD5"/>
<dbReference type="InterPro" id="IPR009723">
    <property type="entry name" value="Pop1_N"/>
</dbReference>
<proteinExistence type="predicted"/>
<feature type="region of interest" description="Disordered" evidence="5">
    <location>
        <begin position="58"/>
        <end position="101"/>
    </location>
</feature>
<feature type="coiled-coil region" evidence="4">
    <location>
        <begin position="675"/>
        <end position="713"/>
    </location>
</feature>
<dbReference type="EMBL" id="LR899010">
    <property type="protein sequence ID" value="CAD7081256.1"/>
    <property type="molecule type" value="Genomic_DNA"/>
</dbReference>
<feature type="domain" description="Pop1 N-terminal" evidence="6">
    <location>
        <begin position="29"/>
        <end position="102"/>
    </location>
</feature>
<comment type="subcellular location">
    <subcellularLocation>
        <location evidence="1">Nucleus</location>
    </subcellularLocation>
</comment>
<dbReference type="Proteomes" id="UP000594454">
    <property type="component" value="Chromosome 2"/>
</dbReference>
<accession>A0A7R8YQD5</accession>
<evidence type="ECO:0000313" key="10">
    <source>
        <dbReference type="Proteomes" id="UP000594454"/>
    </source>
</evidence>
<dbReference type="GO" id="GO:0000172">
    <property type="term" value="C:ribonuclease MRP complex"/>
    <property type="evidence" value="ECO:0007669"/>
    <property type="project" value="InterPro"/>
</dbReference>